<dbReference type="PANTHER" id="PTHR39338">
    <property type="entry name" value="BLL5662 PROTEIN-RELATED"/>
    <property type="match status" value="1"/>
</dbReference>
<organism evidence="1 2">
    <name type="scientific">Geoalkalibacter halelectricus</name>
    <dbReference type="NCBI Taxonomy" id="2847045"/>
    <lineage>
        <taxon>Bacteria</taxon>
        <taxon>Pseudomonadati</taxon>
        <taxon>Thermodesulfobacteriota</taxon>
        <taxon>Desulfuromonadia</taxon>
        <taxon>Desulfuromonadales</taxon>
        <taxon>Geoalkalibacteraceae</taxon>
        <taxon>Geoalkalibacter</taxon>
    </lineage>
</organism>
<gene>
    <name evidence="1" type="ORF">L9S41_14590</name>
</gene>
<dbReference type="EMBL" id="CP092109">
    <property type="protein sequence ID" value="UWZ78898.1"/>
    <property type="molecule type" value="Genomic_DNA"/>
</dbReference>
<dbReference type="RefSeq" id="WP_260747260.1">
    <property type="nucleotide sequence ID" value="NZ_CP092109.1"/>
</dbReference>
<sequence length="463" mass="53079">METIIARFVAELRREGLRVSPGESLDAVCALAHGGLEGRGSVRSLLRLTLVKNIHDQAIFDRVFERFFSSGPDGAGVDPADLLQEALLSMEGEEMLGTPPEMVNENMTLAGVDAGLSPEDLKDLLGLKEISLDQLDGSEMEIRLQEFRGAMQAPRPSARMPQNPVTMAFKHPEGQKRALTFSQEELDAMQDAVSRMLLRLKKDIRRIQNMENRGRIHVIRTIQKNYRHGMVPFHLVLRRRRKQKPRLVVLCDVSFSVSHASQFMLLLLHSLHNRLMEVRSFVFNAELAEVTDMLANAPINAMMEAIDSGQIVNLDDNSDYGKVFATFKDKFLENLRGRPAVIFLGDARNNYNKPNEWVLELLREKASYMMWLTPEERELWQRGDCIIDTYGAYCDRVEVVKNVEELNQVVEDLLRNIYLEDEHRAMRVVKKAEEEEDYDYRSYYTRGRGATTPRLDPEGRSHW</sequence>
<accession>A0ABY5ZIC5</accession>
<reference evidence="1" key="1">
    <citation type="journal article" date="2022" name="Environ. Microbiol.">
        <title>Geoalkalibacter halelectricus SAP #1 sp. nov. possessing extracellular electron transfer and mineral#reducing capabilities from a haloalkaline environment.</title>
        <authorList>
            <person name="Yadav S."/>
            <person name="Singh R."/>
            <person name="Sundharam S.S."/>
            <person name="Chaudhary S."/>
            <person name="Krishnamurthi S."/>
            <person name="Patil S.A."/>
        </authorList>
    </citation>
    <scope>NUCLEOTIDE SEQUENCE</scope>
    <source>
        <strain evidence="1">SAP-1</strain>
    </source>
</reference>
<dbReference type="Pfam" id="PF05762">
    <property type="entry name" value="VWA_CoxE"/>
    <property type="match status" value="1"/>
</dbReference>
<dbReference type="InterPro" id="IPR008912">
    <property type="entry name" value="Uncharacterised_CoxE"/>
</dbReference>
<name>A0ABY5ZIC5_9BACT</name>
<evidence type="ECO:0000313" key="2">
    <source>
        <dbReference type="Proteomes" id="UP001060414"/>
    </source>
</evidence>
<proteinExistence type="predicted"/>
<keyword evidence="2" id="KW-1185">Reference proteome</keyword>
<dbReference type="PANTHER" id="PTHR39338:SF5">
    <property type="entry name" value="BLR6139 PROTEIN"/>
    <property type="match status" value="1"/>
</dbReference>
<protein>
    <submittedName>
        <fullName evidence="1">VWA domain-containing protein</fullName>
    </submittedName>
</protein>
<evidence type="ECO:0000313" key="1">
    <source>
        <dbReference type="EMBL" id="UWZ78898.1"/>
    </source>
</evidence>
<dbReference type="Proteomes" id="UP001060414">
    <property type="component" value="Chromosome"/>
</dbReference>